<dbReference type="PANTHER" id="PTHR33620">
    <property type="entry name" value="UREASE ACCESSORY PROTEIN F"/>
    <property type="match status" value="1"/>
</dbReference>
<keyword evidence="1 3" id="KW-0996">Nickel insertion</keyword>
<evidence type="ECO:0000256" key="1">
    <source>
        <dbReference type="ARBA" id="ARBA00022988"/>
    </source>
</evidence>
<dbReference type="Proteomes" id="UP001597327">
    <property type="component" value="Unassembled WGS sequence"/>
</dbReference>
<comment type="similarity">
    <text evidence="3">Belongs to the UreF family.</text>
</comment>
<keyword evidence="3" id="KW-0963">Cytoplasm</keyword>
<evidence type="ECO:0000256" key="3">
    <source>
        <dbReference type="HAMAP-Rule" id="MF_01385"/>
    </source>
</evidence>
<accession>A0ABW4JZB7</accession>
<dbReference type="RefSeq" id="WP_244304634.1">
    <property type="nucleotide sequence ID" value="NZ_JBHUFA010000016.1"/>
</dbReference>
<proteinExistence type="inferred from homology"/>
<dbReference type="Gene3D" id="1.10.4190.10">
    <property type="entry name" value="Urease accessory protein UreF"/>
    <property type="match status" value="1"/>
</dbReference>
<dbReference type="Pfam" id="PF01730">
    <property type="entry name" value="UreF"/>
    <property type="match status" value="1"/>
</dbReference>
<keyword evidence="5" id="KW-1185">Reference proteome</keyword>
<name>A0ABW4JZB7_9HYPH</name>
<evidence type="ECO:0000256" key="2">
    <source>
        <dbReference type="ARBA" id="ARBA00023186"/>
    </source>
</evidence>
<sequence length="260" mass="27402">MTTATGTHTSTITGIITMITTMADALDTATLYRLLAFLSPAFPIGAFTYSHGLEQVIDEGDVRDAASLQAWLQDVLTHGAGRSDGILLVETLRAAHSGDRAAVEDLIELGLALQPSKERHLESSAQGTAFMGAVTAAWAPEATTPASRLLANLTMGEDRIETWPYPVAVGLVAAAWAVPEDAILTAFLHAFAANMVSVAIRAVPLGQSDGQRCLAAAQGRIATLTDRIRASGLEDLGTAGLLTDIASMAHETKYSRLFRS</sequence>
<comment type="caution">
    <text evidence="4">The sequence shown here is derived from an EMBL/GenBank/DDBJ whole genome shotgun (WGS) entry which is preliminary data.</text>
</comment>
<gene>
    <name evidence="3" type="primary">ureF</name>
    <name evidence="4" type="ORF">ACFSC7_18585</name>
</gene>
<dbReference type="HAMAP" id="MF_01385">
    <property type="entry name" value="UreF"/>
    <property type="match status" value="1"/>
</dbReference>
<dbReference type="InterPro" id="IPR038277">
    <property type="entry name" value="UreF_sf"/>
</dbReference>
<dbReference type="EMBL" id="JBHUFA010000016">
    <property type="protein sequence ID" value="MFD1697530.1"/>
    <property type="molecule type" value="Genomic_DNA"/>
</dbReference>
<dbReference type="PANTHER" id="PTHR33620:SF1">
    <property type="entry name" value="UREASE ACCESSORY PROTEIN F"/>
    <property type="match status" value="1"/>
</dbReference>
<organism evidence="4 5">
    <name type="scientific">Roseibium aestuarii</name>
    <dbReference type="NCBI Taxonomy" id="2600299"/>
    <lineage>
        <taxon>Bacteria</taxon>
        <taxon>Pseudomonadati</taxon>
        <taxon>Pseudomonadota</taxon>
        <taxon>Alphaproteobacteria</taxon>
        <taxon>Hyphomicrobiales</taxon>
        <taxon>Stappiaceae</taxon>
        <taxon>Roseibium</taxon>
    </lineage>
</organism>
<reference evidence="5" key="1">
    <citation type="journal article" date="2019" name="Int. J. Syst. Evol. Microbiol.">
        <title>The Global Catalogue of Microorganisms (GCM) 10K type strain sequencing project: providing services to taxonomists for standard genome sequencing and annotation.</title>
        <authorList>
            <consortium name="The Broad Institute Genomics Platform"/>
            <consortium name="The Broad Institute Genome Sequencing Center for Infectious Disease"/>
            <person name="Wu L."/>
            <person name="Ma J."/>
        </authorList>
    </citation>
    <scope>NUCLEOTIDE SEQUENCE [LARGE SCALE GENOMIC DNA]</scope>
    <source>
        <strain evidence="5">JCM 3369</strain>
    </source>
</reference>
<keyword evidence="2 3" id="KW-0143">Chaperone</keyword>
<comment type="subunit">
    <text evidence="3">UreD, UreF and UreG form a complex that acts as a GTP-hydrolysis-dependent molecular chaperone, activating the urease apoprotein by helping to assemble the nickel containing metallocenter of UreC. The UreE protein probably delivers the nickel.</text>
</comment>
<comment type="function">
    <text evidence="3">Required for maturation of urease via the functional incorporation of the urease nickel metallocenter.</text>
</comment>
<protein>
    <recommendedName>
        <fullName evidence="3">Urease accessory protein UreF</fullName>
    </recommendedName>
</protein>
<dbReference type="PIRSF" id="PIRSF009467">
    <property type="entry name" value="Ureas_acces_UreF"/>
    <property type="match status" value="1"/>
</dbReference>
<evidence type="ECO:0000313" key="5">
    <source>
        <dbReference type="Proteomes" id="UP001597327"/>
    </source>
</evidence>
<evidence type="ECO:0000313" key="4">
    <source>
        <dbReference type="EMBL" id="MFD1697530.1"/>
    </source>
</evidence>
<dbReference type="InterPro" id="IPR002639">
    <property type="entry name" value="UreF"/>
</dbReference>
<comment type="subcellular location">
    <subcellularLocation>
        <location evidence="3">Cytoplasm</location>
    </subcellularLocation>
</comment>